<evidence type="ECO:0000313" key="3">
    <source>
        <dbReference type="EMBL" id="MBM0107638.1"/>
    </source>
</evidence>
<dbReference type="SMART" id="SM00749">
    <property type="entry name" value="BON"/>
    <property type="match status" value="2"/>
</dbReference>
<accession>A0ABS1X334</accession>
<dbReference type="PANTHER" id="PTHR34606">
    <property type="entry name" value="BON DOMAIN-CONTAINING PROTEIN"/>
    <property type="match status" value="1"/>
</dbReference>
<name>A0ABS1X334_9GAMM</name>
<sequence length="184" mass="19577">MRHLRELAFILCMFCVVEVAAAQPAGQAADDSALTSKVKAALASDRAVNGRDIEVETRDGIVQLSGFVDSEDTRTAAVMRARSVSGVAEVRNDLSIRMDDRPAKGPASDTVIAARVRDKLGNVKLADDSDVNVEVSEGVVQLSGFVTTDEEKVQAGDAAATVAGVRDVENHIALLDGNERQRNE</sequence>
<dbReference type="EMBL" id="JAEVLS010000005">
    <property type="protein sequence ID" value="MBM0107638.1"/>
    <property type="molecule type" value="Genomic_DNA"/>
</dbReference>
<organism evidence="3 4">
    <name type="scientific">Steroidobacter gossypii</name>
    <dbReference type="NCBI Taxonomy" id="2805490"/>
    <lineage>
        <taxon>Bacteria</taxon>
        <taxon>Pseudomonadati</taxon>
        <taxon>Pseudomonadota</taxon>
        <taxon>Gammaproteobacteria</taxon>
        <taxon>Steroidobacterales</taxon>
        <taxon>Steroidobacteraceae</taxon>
        <taxon>Steroidobacter</taxon>
    </lineage>
</organism>
<reference evidence="3 4" key="1">
    <citation type="journal article" date="2021" name="Int. J. Syst. Evol. Microbiol.">
        <title>Steroidobacter gossypii sp. nov., isolated from soil of cotton cropping field.</title>
        <authorList>
            <person name="Huang R."/>
            <person name="Yang S."/>
            <person name="Zhen C."/>
            <person name="Liu W."/>
        </authorList>
    </citation>
    <scope>NUCLEOTIDE SEQUENCE [LARGE SCALE GENOMIC DNA]</scope>
    <source>
        <strain evidence="3 4">S1-65</strain>
    </source>
</reference>
<protein>
    <submittedName>
        <fullName evidence="3">BON domain-containing protein</fullName>
    </submittedName>
</protein>
<dbReference type="InterPro" id="IPR014004">
    <property type="entry name" value="Transpt-assoc_nodulatn_dom_bac"/>
</dbReference>
<keyword evidence="4" id="KW-1185">Reference proteome</keyword>
<evidence type="ECO:0000256" key="1">
    <source>
        <dbReference type="SAM" id="SignalP"/>
    </source>
</evidence>
<gene>
    <name evidence="3" type="ORF">JM946_23085</name>
</gene>
<feature type="domain" description="BON" evidence="2">
    <location>
        <begin position="30"/>
        <end position="98"/>
    </location>
</feature>
<dbReference type="Proteomes" id="UP000661077">
    <property type="component" value="Unassembled WGS sequence"/>
</dbReference>
<dbReference type="RefSeq" id="WP_203169737.1">
    <property type="nucleotide sequence ID" value="NZ_JAEVLS010000005.1"/>
</dbReference>
<dbReference type="Gene3D" id="3.30.1340.30">
    <property type="match status" value="2"/>
</dbReference>
<dbReference type="Pfam" id="PF04972">
    <property type="entry name" value="BON"/>
    <property type="match status" value="2"/>
</dbReference>
<feature type="signal peptide" evidence="1">
    <location>
        <begin position="1"/>
        <end position="21"/>
    </location>
</feature>
<feature type="domain" description="BON" evidence="2">
    <location>
        <begin position="108"/>
        <end position="176"/>
    </location>
</feature>
<keyword evidence="1" id="KW-0732">Signal</keyword>
<dbReference type="PANTHER" id="PTHR34606:SF15">
    <property type="entry name" value="BON DOMAIN-CONTAINING PROTEIN"/>
    <property type="match status" value="1"/>
</dbReference>
<dbReference type="InterPro" id="IPR051686">
    <property type="entry name" value="Lipoprotein_DolP"/>
</dbReference>
<comment type="caution">
    <text evidence="3">The sequence shown here is derived from an EMBL/GenBank/DDBJ whole genome shotgun (WGS) entry which is preliminary data.</text>
</comment>
<proteinExistence type="predicted"/>
<evidence type="ECO:0000313" key="4">
    <source>
        <dbReference type="Proteomes" id="UP000661077"/>
    </source>
</evidence>
<feature type="chain" id="PRO_5046659128" evidence="1">
    <location>
        <begin position="22"/>
        <end position="184"/>
    </location>
</feature>
<dbReference type="InterPro" id="IPR007055">
    <property type="entry name" value="BON_dom"/>
</dbReference>
<evidence type="ECO:0000259" key="2">
    <source>
        <dbReference type="PROSITE" id="PS50914"/>
    </source>
</evidence>
<dbReference type="PROSITE" id="PS50914">
    <property type="entry name" value="BON"/>
    <property type="match status" value="2"/>
</dbReference>